<protein>
    <recommendedName>
        <fullName evidence="1">Hemerythrin-like domain-containing protein</fullName>
    </recommendedName>
</protein>
<organism evidence="2 3">
    <name type="scientific">Pseudomicrostroma glucosiphilum</name>
    <dbReference type="NCBI Taxonomy" id="1684307"/>
    <lineage>
        <taxon>Eukaryota</taxon>
        <taxon>Fungi</taxon>
        <taxon>Dikarya</taxon>
        <taxon>Basidiomycota</taxon>
        <taxon>Ustilaginomycotina</taxon>
        <taxon>Exobasidiomycetes</taxon>
        <taxon>Microstromatales</taxon>
        <taxon>Microstromatales incertae sedis</taxon>
        <taxon>Pseudomicrostroma</taxon>
    </lineage>
</organism>
<dbReference type="CDD" id="cd12108">
    <property type="entry name" value="Hr-like"/>
    <property type="match status" value="1"/>
</dbReference>
<evidence type="ECO:0000313" key="2">
    <source>
        <dbReference type="EMBL" id="PWN18892.1"/>
    </source>
</evidence>
<dbReference type="OrthoDB" id="10044044at2759"/>
<proteinExistence type="predicted"/>
<dbReference type="Gene3D" id="1.20.120.520">
    <property type="entry name" value="nmb1532 protein domain like"/>
    <property type="match status" value="1"/>
</dbReference>
<dbReference type="GeneID" id="37012718"/>
<dbReference type="Pfam" id="PF01814">
    <property type="entry name" value="Hemerythrin"/>
    <property type="match status" value="1"/>
</dbReference>
<dbReference type="STRING" id="1684307.A0A316U0G2"/>
<dbReference type="PANTHER" id="PTHR38048">
    <property type="entry name" value="EXPRESSED PROTEIN"/>
    <property type="match status" value="1"/>
</dbReference>
<dbReference type="EMBL" id="KZ819333">
    <property type="protein sequence ID" value="PWN18892.1"/>
    <property type="molecule type" value="Genomic_DNA"/>
</dbReference>
<gene>
    <name evidence="2" type="ORF">BCV69DRAFT_272760</name>
</gene>
<dbReference type="PANTHER" id="PTHR38048:SF1">
    <property type="entry name" value="HEMERYTHRIN-LIKE DOMAIN-CONTAINING PROTEIN"/>
    <property type="match status" value="1"/>
</dbReference>
<dbReference type="InterPro" id="IPR053206">
    <property type="entry name" value="Dimeric_xanthone_biosynth"/>
</dbReference>
<keyword evidence="3" id="KW-1185">Reference proteome</keyword>
<evidence type="ECO:0000259" key="1">
    <source>
        <dbReference type="Pfam" id="PF01814"/>
    </source>
</evidence>
<dbReference type="Proteomes" id="UP000245942">
    <property type="component" value="Unassembled WGS sequence"/>
</dbReference>
<name>A0A316U0G2_9BASI</name>
<dbReference type="AlphaFoldDB" id="A0A316U0G2"/>
<dbReference type="RefSeq" id="XP_025346052.1">
    <property type="nucleotide sequence ID" value="XM_025490984.1"/>
</dbReference>
<evidence type="ECO:0000313" key="3">
    <source>
        <dbReference type="Proteomes" id="UP000245942"/>
    </source>
</evidence>
<reference evidence="2 3" key="1">
    <citation type="journal article" date="2018" name="Mol. Biol. Evol.">
        <title>Broad Genomic Sampling Reveals a Smut Pathogenic Ancestry of the Fungal Clade Ustilaginomycotina.</title>
        <authorList>
            <person name="Kijpornyongpan T."/>
            <person name="Mondo S.J."/>
            <person name="Barry K."/>
            <person name="Sandor L."/>
            <person name="Lee J."/>
            <person name="Lipzen A."/>
            <person name="Pangilinan J."/>
            <person name="LaButti K."/>
            <person name="Hainaut M."/>
            <person name="Henrissat B."/>
            <person name="Grigoriev I.V."/>
            <person name="Spatafora J.W."/>
            <person name="Aime M.C."/>
        </authorList>
    </citation>
    <scope>NUCLEOTIDE SEQUENCE [LARGE SCALE GENOMIC DNA]</scope>
    <source>
        <strain evidence="2 3">MCA 4718</strain>
    </source>
</reference>
<accession>A0A316U0G2</accession>
<sequence>MRAGSDPYNRLYERMIGFHTNFRSSYAFLQRFLPQSASLGKRDLEVYLSRAADLCHHLEMHHNIEETYVFPALAKKMPSFALGDAHVKEHAVMHAALELLEAYVQQSTPWPKTVYDPEKMGIILTTLGQALFPHLEAEEESLKAANMRKAGWTESEMARLPM</sequence>
<feature type="domain" description="Hemerythrin-like" evidence="1">
    <location>
        <begin position="12"/>
        <end position="143"/>
    </location>
</feature>
<dbReference type="InterPro" id="IPR012312">
    <property type="entry name" value="Hemerythrin-like"/>
</dbReference>